<comment type="caution">
    <text evidence="1">The sequence shown here is derived from an EMBL/GenBank/DDBJ whole genome shotgun (WGS) entry which is preliminary data.</text>
</comment>
<accession>A0A9X1B401</accession>
<dbReference type="EMBL" id="NRRY01000011">
    <property type="protein sequence ID" value="MBK1618539.1"/>
    <property type="molecule type" value="Genomic_DNA"/>
</dbReference>
<evidence type="ECO:0000313" key="2">
    <source>
        <dbReference type="Proteomes" id="UP001138768"/>
    </source>
</evidence>
<dbReference type="AlphaFoldDB" id="A0A9X1B401"/>
<gene>
    <name evidence="1" type="ORF">CKO42_08820</name>
</gene>
<evidence type="ECO:0000313" key="1">
    <source>
        <dbReference type="EMBL" id="MBK1618539.1"/>
    </source>
</evidence>
<name>A0A9X1B401_9GAMM</name>
<sequence>MKNITFSADEHLIEAARARAQTERTTLNDQFRAWLREYAQHTERLTDYDRLMQDLRGKMRVGRKLSRDEMNER</sequence>
<dbReference type="Proteomes" id="UP001138768">
    <property type="component" value="Unassembled WGS sequence"/>
</dbReference>
<protein>
    <submittedName>
        <fullName evidence="1">Uncharacterized protein</fullName>
    </submittedName>
</protein>
<reference evidence="1 2" key="1">
    <citation type="journal article" date="2020" name="Microorganisms">
        <title>Osmotic Adaptation and Compatible Solute Biosynthesis of Phototrophic Bacteria as Revealed from Genome Analyses.</title>
        <authorList>
            <person name="Imhoff J.F."/>
            <person name="Rahn T."/>
            <person name="Kunzel S."/>
            <person name="Keller A."/>
            <person name="Neulinger S.C."/>
        </authorList>
    </citation>
    <scope>NUCLEOTIDE SEQUENCE [LARGE SCALE GENOMIC DNA]</scope>
    <source>
        <strain evidence="1 2">DSM 25653</strain>
    </source>
</reference>
<organism evidence="1 2">
    <name type="scientific">Lamprobacter modestohalophilus</name>
    <dbReference type="NCBI Taxonomy" id="1064514"/>
    <lineage>
        <taxon>Bacteria</taxon>
        <taxon>Pseudomonadati</taxon>
        <taxon>Pseudomonadota</taxon>
        <taxon>Gammaproteobacteria</taxon>
        <taxon>Chromatiales</taxon>
        <taxon>Chromatiaceae</taxon>
        <taxon>Lamprobacter</taxon>
    </lineage>
</organism>
<proteinExistence type="predicted"/>
<keyword evidence="2" id="KW-1185">Reference proteome</keyword>
<dbReference type="RefSeq" id="WP_200242281.1">
    <property type="nucleotide sequence ID" value="NZ_NRRY01000011.1"/>
</dbReference>